<proteinExistence type="predicted"/>
<sequence length="294" mass="31781">PSPSPTNNSSSSGPTSSPLLFFVALGFGVVFTNLWIIVGVKYCFRYNQRNRAARAAGDGEPIDMTAMPRPHRRRREKKLMSMDEVNERFPLKKYKAWRSSREHEGLPAAGGITTNPSRPGSLKEGVVGPSGDNRKSEEVARPATALSVAREDHTTASAADATHQPEITVEGSSARESDDKAVELEKVKTATSTIADTSEDASEAHNHDADDSDDDDPIRTATAPEMLAQPGDTCAICLDTLEDDDDVRGLTCGHAFHASCVDPWLTSRRACCPLCKADYYVPKPRPEGEGPDPS</sequence>
<evidence type="ECO:0000313" key="2">
    <source>
        <dbReference type="Proteomes" id="UP000250078"/>
    </source>
</evidence>
<accession>A0ACC8EMU9</accession>
<name>A0ACC8EMU9_9PEZI</name>
<keyword evidence="2" id="KW-1185">Reference proteome</keyword>
<dbReference type="Proteomes" id="UP000250078">
    <property type="component" value="Unassembled WGS sequence"/>
</dbReference>
<feature type="non-terminal residue" evidence="1">
    <location>
        <position position="294"/>
    </location>
</feature>
<dbReference type="EMBL" id="KV748259">
    <property type="protein sequence ID" value="OCK87561.1"/>
    <property type="molecule type" value="Genomic_DNA"/>
</dbReference>
<protein>
    <submittedName>
        <fullName evidence="1">Uncharacterized protein</fullName>
    </submittedName>
</protein>
<gene>
    <name evidence="1" type="ORF">K441DRAFT_462060</name>
</gene>
<evidence type="ECO:0000313" key="1">
    <source>
        <dbReference type="EMBL" id="OCK87561.1"/>
    </source>
</evidence>
<feature type="non-terminal residue" evidence="1">
    <location>
        <position position="1"/>
    </location>
</feature>
<organism evidence="1 2">
    <name type="scientific">Cenococcum geophilum 1.58</name>
    <dbReference type="NCBI Taxonomy" id="794803"/>
    <lineage>
        <taxon>Eukaryota</taxon>
        <taxon>Fungi</taxon>
        <taxon>Dikarya</taxon>
        <taxon>Ascomycota</taxon>
        <taxon>Pezizomycotina</taxon>
        <taxon>Dothideomycetes</taxon>
        <taxon>Pleosporomycetidae</taxon>
        <taxon>Gloniales</taxon>
        <taxon>Gloniaceae</taxon>
        <taxon>Cenococcum</taxon>
    </lineage>
</organism>
<reference evidence="1 2" key="1">
    <citation type="journal article" date="2016" name="Nat. Commun.">
        <title>Ectomycorrhizal ecology is imprinted in the genome of the dominant symbiotic fungus Cenococcum geophilum.</title>
        <authorList>
            <consortium name="DOE Joint Genome Institute"/>
            <person name="Peter M."/>
            <person name="Kohler A."/>
            <person name="Ohm R.A."/>
            <person name="Kuo A."/>
            <person name="Krutzmann J."/>
            <person name="Morin E."/>
            <person name="Arend M."/>
            <person name="Barry K.W."/>
            <person name="Binder M."/>
            <person name="Choi C."/>
            <person name="Clum A."/>
            <person name="Copeland A."/>
            <person name="Grisel N."/>
            <person name="Haridas S."/>
            <person name="Kipfer T."/>
            <person name="LaButti K."/>
            <person name="Lindquist E."/>
            <person name="Lipzen A."/>
            <person name="Maire R."/>
            <person name="Meier B."/>
            <person name="Mihaltcheva S."/>
            <person name="Molinier V."/>
            <person name="Murat C."/>
            <person name="Poggeler S."/>
            <person name="Quandt C.A."/>
            <person name="Sperisen C."/>
            <person name="Tritt A."/>
            <person name="Tisserant E."/>
            <person name="Crous P.W."/>
            <person name="Henrissat B."/>
            <person name="Nehls U."/>
            <person name="Egli S."/>
            <person name="Spatafora J.W."/>
            <person name="Grigoriev I.V."/>
            <person name="Martin F.M."/>
        </authorList>
    </citation>
    <scope>NUCLEOTIDE SEQUENCE [LARGE SCALE GENOMIC DNA]</scope>
    <source>
        <strain evidence="1 2">1.58</strain>
    </source>
</reference>